<proteinExistence type="predicted"/>
<accession>A0A1V0S867</accession>
<gene>
    <name evidence="1" type="primary">SWPV1-261</name>
</gene>
<organism evidence="1 2">
    <name type="scientific">Shearwaterpox virus</name>
    <dbReference type="NCBI Taxonomy" id="1974596"/>
    <lineage>
        <taxon>Viruses</taxon>
        <taxon>Varidnaviria</taxon>
        <taxon>Bamfordvirae</taxon>
        <taxon>Nucleocytoviricota</taxon>
        <taxon>Pokkesviricetes</taxon>
        <taxon>Chitovirales</taxon>
        <taxon>Poxviridae</taxon>
        <taxon>Chordopoxvirinae</taxon>
        <taxon>Avipoxvirus</taxon>
        <taxon>Avipoxvirus canarypox</taxon>
        <taxon>Canarypox virus</taxon>
    </lineage>
</organism>
<dbReference type="Proteomes" id="UP000315116">
    <property type="component" value="Segment"/>
</dbReference>
<dbReference type="EMBL" id="KX857216">
    <property type="protein sequence ID" value="ARF02821.1"/>
    <property type="molecule type" value="Genomic_DNA"/>
</dbReference>
<evidence type="ECO:0000313" key="2">
    <source>
        <dbReference type="Proteomes" id="UP000315116"/>
    </source>
</evidence>
<sequence>MDNCKQKCFSNKIIFSHDVNSVSFSPTITYSGIYDSYVFGYVDCLLATNIDIQINKRRQILCNKCNDVIKSEKQFKVCLEFGYRDNEKCIKKGHVFISFLNLDTYIRITALIPPFSNYMDAKLNNFNIASPECDCFCINANISIANYPQDNTLQYMFISSLQQHM</sequence>
<protein>
    <submittedName>
        <fullName evidence="1">SWPV1-261</fullName>
    </submittedName>
</protein>
<name>A0A1V0S867_CNPV</name>
<evidence type="ECO:0000313" key="1">
    <source>
        <dbReference type="EMBL" id="ARF02821.1"/>
    </source>
</evidence>
<reference evidence="1 2" key="1">
    <citation type="journal article" date="2017" name="BMC Genomics">
        <title>Genomic characterization of two novel pathogenic avipoxviruses isolated from pacific shearwaters (Ardenna spp.).</title>
        <authorList>
            <person name="Sarker S."/>
            <person name="Das S."/>
            <person name="Lavers J.L."/>
            <person name="Hutton I."/>
            <person name="Helbig K."/>
            <person name="Imbery J."/>
            <person name="Upton C."/>
            <person name="Raidal S.R."/>
        </authorList>
    </citation>
    <scope>NUCLEOTIDE SEQUENCE [LARGE SCALE GENOMIC DNA]</scope>
    <source>
        <strain evidence="1 2">SWPV-1</strain>
    </source>
</reference>